<dbReference type="Proteomes" id="UP000322000">
    <property type="component" value="Unplaced"/>
</dbReference>
<gene>
    <name evidence="5" type="primary">LOC113507866</name>
</gene>
<dbReference type="Pfam" id="PF05225">
    <property type="entry name" value="HTH_psq"/>
    <property type="match status" value="1"/>
</dbReference>
<name>A0A7E5X1N8_TRINI</name>
<evidence type="ECO:0000313" key="5">
    <source>
        <dbReference type="RefSeq" id="XP_026746589.1"/>
    </source>
</evidence>
<proteinExistence type="predicted"/>
<dbReference type="InterPro" id="IPR004875">
    <property type="entry name" value="DDE_SF_endonuclease_dom"/>
</dbReference>
<dbReference type="OrthoDB" id="4327074at2759"/>
<keyword evidence="4" id="KW-1185">Reference proteome</keyword>
<keyword evidence="2" id="KW-0539">Nucleus</keyword>
<evidence type="ECO:0000256" key="1">
    <source>
        <dbReference type="ARBA" id="ARBA00004123"/>
    </source>
</evidence>
<feature type="domain" description="HTH psq-type" evidence="3">
    <location>
        <begin position="1"/>
        <end position="52"/>
    </location>
</feature>
<keyword evidence="2" id="KW-0238">DNA-binding</keyword>
<dbReference type="RefSeq" id="XP_026746589.1">
    <property type="nucleotide sequence ID" value="XM_026890788.1"/>
</dbReference>
<comment type="subcellular location">
    <subcellularLocation>
        <location evidence="1 2">Nucleus</location>
    </subcellularLocation>
</comment>
<evidence type="ECO:0000259" key="3">
    <source>
        <dbReference type="PROSITE" id="PS50960"/>
    </source>
</evidence>
<dbReference type="InterPro" id="IPR007889">
    <property type="entry name" value="HTH_Psq"/>
</dbReference>
<dbReference type="PANTHER" id="PTHR19303:SF71">
    <property type="entry name" value="ZINC FINGER PHD-TYPE DOMAIN-CONTAINING PROTEIN"/>
    <property type="match status" value="1"/>
</dbReference>
<evidence type="ECO:0000256" key="2">
    <source>
        <dbReference type="PROSITE-ProRule" id="PRU00320"/>
    </source>
</evidence>
<dbReference type="KEGG" id="tnl:113507866"/>
<dbReference type="PANTHER" id="PTHR19303">
    <property type="entry name" value="TRANSPOSON"/>
    <property type="match status" value="1"/>
</dbReference>
<dbReference type="InterPro" id="IPR050863">
    <property type="entry name" value="CenT-Element_Derived"/>
</dbReference>
<reference evidence="5" key="1">
    <citation type="submission" date="2025-08" db="UniProtKB">
        <authorList>
            <consortium name="RefSeq"/>
        </authorList>
    </citation>
    <scope>IDENTIFICATION</scope>
</reference>
<dbReference type="GO" id="GO:0005634">
    <property type="term" value="C:nucleus"/>
    <property type="evidence" value="ECO:0007669"/>
    <property type="project" value="UniProtKB-SubCell"/>
</dbReference>
<dbReference type="GeneID" id="113507866"/>
<dbReference type="InterPro" id="IPR009057">
    <property type="entry name" value="Homeodomain-like_sf"/>
</dbReference>
<evidence type="ECO:0000313" key="4">
    <source>
        <dbReference type="Proteomes" id="UP000322000"/>
    </source>
</evidence>
<dbReference type="InParanoid" id="A0A7E5X1N8"/>
<feature type="DNA-binding region" description="H-T-H motif" evidence="2">
    <location>
        <begin position="28"/>
        <end position="48"/>
    </location>
</feature>
<dbReference type="Gene3D" id="1.10.10.60">
    <property type="entry name" value="Homeodomain-like"/>
    <property type="match status" value="1"/>
</dbReference>
<organism evidence="4 5">
    <name type="scientific">Trichoplusia ni</name>
    <name type="common">Cabbage looper</name>
    <dbReference type="NCBI Taxonomy" id="7111"/>
    <lineage>
        <taxon>Eukaryota</taxon>
        <taxon>Metazoa</taxon>
        <taxon>Ecdysozoa</taxon>
        <taxon>Arthropoda</taxon>
        <taxon>Hexapoda</taxon>
        <taxon>Insecta</taxon>
        <taxon>Pterygota</taxon>
        <taxon>Neoptera</taxon>
        <taxon>Endopterygota</taxon>
        <taxon>Lepidoptera</taxon>
        <taxon>Glossata</taxon>
        <taxon>Ditrysia</taxon>
        <taxon>Noctuoidea</taxon>
        <taxon>Noctuidae</taxon>
        <taxon>Plusiinae</taxon>
        <taxon>Trichoplusia</taxon>
    </lineage>
</organism>
<accession>A0A7E5X1N8</accession>
<dbReference type="PROSITE" id="PS50960">
    <property type="entry name" value="HTH_PSQ"/>
    <property type="match status" value="1"/>
</dbReference>
<protein>
    <submittedName>
        <fullName evidence="5">Jerky protein homolog-like</fullName>
    </submittedName>
</protein>
<dbReference type="SUPFAM" id="SSF46689">
    <property type="entry name" value="Homeodomain-like"/>
    <property type="match status" value="1"/>
</dbReference>
<dbReference type="AlphaFoldDB" id="A0A7E5X1N8"/>
<dbReference type="Pfam" id="PF03184">
    <property type="entry name" value="DDE_1"/>
    <property type="match status" value="1"/>
</dbReference>
<dbReference type="GO" id="GO:0003677">
    <property type="term" value="F:DNA binding"/>
    <property type="evidence" value="ECO:0007669"/>
    <property type="project" value="UniProtKB-UniRule"/>
</dbReference>
<sequence>MAKRRYKTWSSDDMEKALSAYKDGSLKFNETCRVFNIPKPTFRRHLKGLNMHEGIGRPKYLTKAMEDELVNHILELESRFFGVTIRDLRHLAYQLAEKYGLPHKFNPETKLAGWKWYYKFLKTHPQISLRTPEPTCMARCKGFNKKTVMEFFDKYEALLDEGKFTAQQIYNVDETGLSTVHKPQKVLALKGKHQVGAVTSGDRGLNTTCICCMNAAGEFIPPMLIFKRKRMTDDLKRGGPPNTVYTCSESGWITSELFVDWLKHFIKSVKLQISKEKTGSSHFRWAFHAY</sequence>